<evidence type="ECO:0000256" key="5">
    <source>
        <dbReference type="ARBA" id="ARBA00022741"/>
    </source>
</evidence>
<dbReference type="GO" id="GO:0046872">
    <property type="term" value="F:metal ion binding"/>
    <property type="evidence" value="ECO:0007669"/>
    <property type="project" value="UniProtKB-KW"/>
</dbReference>
<evidence type="ECO:0000256" key="9">
    <source>
        <dbReference type="ARBA" id="ARBA00023118"/>
    </source>
</evidence>
<keyword evidence="5" id="KW-0547">Nucleotide-binding</keyword>
<dbReference type="HOGENOM" id="CLU_009347_0_0_2"/>
<dbReference type="Pfam" id="PF00270">
    <property type="entry name" value="DEAD"/>
    <property type="match status" value="1"/>
</dbReference>
<dbReference type="Gene3D" id="1.10.3210.30">
    <property type="match status" value="1"/>
</dbReference>
<dbReference type="PATRIC" id="fig|1237085.11.peg.370"/>
<evidence type="ECO:0000259" key="10">
    <source>
        <dbReference type="PROSITE" id="PS51192"/>
    </source>
</evidence>
<dbReference type="SMART" id="SM00487">
    <property type="entry name" value="DEXDc"/>
    <property type="match status" value="1"/>
</dbReference>
<gene>
    <name evidence="13" type="primary">cas3`</name>
    <name evidence="13" type="ordered locus">Ngar_c03840</name>
</gene>
<dbReference type="KEGG" id="nga:Ngar_c03840"/>
<feature type="domain" description="Helicase ATP-binding" evidence="10">
    <location>
        <begin position="190"/>
        <end position="374"/>
    </location>
</feature>
<protein>
    <submittedName>
        <fullName evidence="13">Putative CRISPR-associated protein, Cas3` and Cas3`` domain protein</fullName>
    </submittedName>
</protein>
<keyword evidence="8" id="KW-0067">ATP-binding</keyword>
<dbReference type="CDD" id="cd09641">
    <property type="entry name" value="Cas3''_I"/>
    <property type="match status" value="1"/>
</dbReference>
<sequence>MYEWSELDQKLSHQGKTLLTHINEVKALGKDLLDFYGLNKEYHEILDYLAEYHDYGKRSNKWSINNDKNPPHSPLSVRYCIDNKCYFKEDTKLTNILWYLIFKHHGSLGDVIRDYNGVKPFIERRIIEKRIKELDFDHRVNLIDTFGLFKVADALSASNLQRFKMELPEVNEGIVKRIIGSVDARWNEQLRLSSLPSFGMLKAYTGWGKTSASLIFFMNKNASKIFYLFPTISAINQFYEKLNKEVGEKARKYFYFYDAYIEEPSSGASEDLDLVGNTLLTEYFLCPYIITTIDQFLLSFLQNGKYYRKRVMFRNAGIVLDEIHLLNPLMLTILVYFLKKYRQVYNLKFLAMSATFSSALKGYLSKELRLGDDCWLNFDEGFRRKRRIMFEYKNDDIEKHLDYVNSLSSKKVLIIANTVEKAVAVARKLDEMKKPYVLLHGRFMYRDRVYKEKKIEELKRNPHVLIATQVCEVSLDVSYDFMMTELSPVPSLIQRFGRVNRYGGRINETNVLIFRPDIKNEKYYPYSQDELKAFNEIEKFQGSALENEKQLIDQYDRIYTYDLLQKGIDRVYKEISFGSFEEILEFFFSLSYSEEELMRIMSYRESFTTLIIPHHECIDPGEKEKIAILRKALGKNMKTLDYGERNMLFREIKSLAVSVPIWWLKGLSVEEKIVCPVINFRDKVYNSTYGFVGRGS</sequence>
<name>K0IHP1_NITGG</name>
<dbReference type="PROSITE" id="PS51643">
    <property type="entry name" value="HD_CAS3"/>
    <property type="match status" value="1"/>
</dbReference>
<dbReference type="InterPro" id="IPR006483">
    <property type="entry name" value="CRISPR-assoc_Cas3_HD"/>
</dbReference>
<dbReference type="GO" id="GO:0016787">
    <property type="term" value="F:hydrolase activity"/>
    <property type="evidence" value="ECO:0007669"/>
    <property type="project" value="UniProtKB-KW"/>
</dbReference>
<evidence type="ECO:0000313" key="14">
    <source>
        <dbReference type="Proteomes" id="UP000008037"/>
    </source>
</evidence>
<evidence type="ECO:0000256" key="3">
    <source>
        <dbReference type="ARBA" id="ARBA00022722"/>
    </source>
</evidence>
<dbReference type="InterPro" id="IPR011545">
    <property type="entry name" value="DEAD/DEAH_box_helicase_dom"/>
</dbReference>
<comment type="similarity">
    <text evidence="1">In the N-terminal section; belongs to the CRISPR-associated nuclease Cas3-HD family.</text>
</comment>
<evidence type="ECO:0000256" key="8">
    <source>
        <dbReference type="ARBA" id="ARBA00022840"/>
    </source>
</evidence>
<dbReference type="InterPro" id="IPR001650">
    <property type="entry name" value="Helicase_C-like"/>
</dbReference>
<keyword evidence="6" id="KW-0378">Hydrolase</keyword>
<evidence type="ECO:0000259" key="12">
    <source>
        <dbReference type="PROSITE" id="PS51643"/>
    </source>
</evidence>
<dbReference type="GO" id="GO:0004518">
    <property type="term" value="F:nuclease activity"/>
    <property type="evidence" value="ECO:0007669"/>
    <property type="project" value="UniProtKB-KW"/>
</dbReference>
<dbReference type="InterPro" id="IPR014001">
    <property type="entry name" value="Helicase_ATP-bd"/>
</dbReference>
<dbReference type="RefSeq" id="WP_015017879.1">
    <property type="nucleotide sequence ID" value="NC_018719.1"/>
</dbReference>
<evidence type="ECO:0000313" key="13">
    <source>
        <dbReference type="EMBL" id="AFU57332.1"/>
    </source>
</evidence>
<dbReference type="GO" id="GO:0005524">
    <property type="term" value="F:ATP binding"/>
    <property type="evidence" value="ECO:0007669"/>
    <property type="project" value="UniProtKB-KW"/>
</dbReference>
<evidence type="ECO:0000256" key="4">
    <source>
        <dbReference type="ARBA" id="ARBA00022723"/>
    </source>
</evidence>
<accession>K0IHP1</accession>
<comment type="similarity">
    <text evidence="2">In the central section; belongs to the CRISPR-associated helicase Cas3 family.</text>
</comment>
<keyword evidence="7" id="KW-0347">Helicase</keyword>
<feature type="domain" description="Helicase C-terminal" evidence="11">
    <location>
        <begin position="396"/>
        <end position="556"/>
    </location>
</feature>
<dbReference type="SUPFAM" id="SSF109604">
    <property type="entry name" value="HD-domain/PDEase-like"/>
    <property type="match status" value="1"/>
</dbReference>
<evidence type="ECO:0000259" key="11">
    <source>
        <dbReference type="PROSITE" id="PS51194"/>
    </source>
</evidence>
<dbReference type="PANTHER" id="PTHR47959:SF16">
    <property type="entry name" value="CRISPR-ASSOCIATED NUCLEASE_HELICASE CAS3-RELATED"/>
    <property type="match status" value="1"/>
</dbReference>
<dbReference type="PANTHER" id="PTHR47959">
    <property type="entry name" value="ATP-DEPENDENT RNA HELICASE RHLE-RELATED"/>
    <property type="match status" value="1"/>
</dbReference>
<dbReference type="EMBL" id="CP002408">
    <property type="protein sequence ID" value="AFU57332.1"/>
    <property type="molecule type" value="Genomic_DNA"/>
</dbReference>
<keyword evidence="4" id="KW-0479">Metal-binding</keyword>
<dbReference type="PROSITE" id="PS51192">
    <property type="entry name" value="HELICASE_ATP_BIND_1"/>
    <property type="match status" value="1"/>
</dbReference>
<dbReference type="SUPFAM" id="SSF52540">
    <property type="entry name" value="P-loop containing nucleoside triphosphate hydrolases"/>
    <property type="match status" value="1"/>
</dbReference>
<dbReference type="STRING" id="1237085.Ngar_c03840"/>
<dbReference type="InterPro" id="IPR054712">
    <property type="entry name" value="Cas3-like_dom"/>
</dbReference>
<dbReference type="GO" id="GO:0003724">
    <property type="term" value="F:RNA helicase activity"/>
    <property type="evidence" value="ECO:0007669"/>
    <property type="project" value="TreeGrafter"/>
</dbReference>
<feature type="domain" description="HD Cas3-type" evidence="12">
    <location>
        <begin position="11"/>
        <end position="155"/>
    </location>
</feature>
<keyword evidence="9" id="KW-0051">Antiviral defense</keyword>
<reference evidence="13 14" key="1">
    <citation type="journal article" date="2012" name="Environ. Microbiol.">
        <title>The genome of the ammonia-oxidizing Candidatus Nitrososphaera gargensis: insights into metabolic versatility and environmental adaptations.</title>
        <authorList>
            <person name="Spang A."/>
            <person name="Poehlein A."/>
            <person name="Offre P."/>
            <person name="Zumbragel S."/>
            <person name="Haider S."/>
            <person name="Rychlik N."/>
            <person name="Nowka B."/>
            <person name="Schmeisser C."/>
            <person name="Lebedeva E.V."/>
            <person name="Rattei T."/>
            <person name="Bohm C."/>
            <person name="Schmid M."/>
            <person name="Galushko A."/>
            <person name="Hatzenpichler R."/>
            <person name="Weinmaier T."/>
            <person name="Daniel R."/>
            <person name="Schleper C."/>
            <person name="Spieck E."/>
            <person name="Streit W."/>
            <person name="Wagner M."/>
        </authorList>
    </citation>
    <scope>NUCLEOTIDE SEQUENCE [LARGE SCALE GENOMIC DNA]</scope>
    <source>
        <strain evidence="14">Ga9.2</strain>
    </source>
</reference>
<dbReference type="GO" id="GO:0051607">
    <property type="term" value="P:defense response to virus"/>
    <property type="evidence" value="ECO:0007669"/>
    <property type="project" value="UniProtKB-KW"/>
</dbReference>
<dbReference type="OrthoDB" id="43851at2157"/>
<dbReference type="GO" id="GO:0003676">
    <property type="term" value="F:nucleic acid binding"/>
    <property type="evidence" value="ECO:0007669"/>
    <property type="project" value="InterPro"/>
</dbReference>
<dbReference type="NCBIfam" id="TIGR01587">
    <property type="entry name" value="cas3_core"/>
    <property type="match status" value="1"/>
</dbReference>
<dbReference type="AlphaFoldDB" id="K0IHP1"/>
<dbReference type="Proteomes" id="UP000008037">
    <property type="component" value="Chromosome"/>
</dbReference>
<dbReference type="GeneID" id="13796560"/>
<evidence type="ECO:0000256" key="1">
    <source>
        <dbReference type="ARBA" id="ARBA00006847"/>
    </source>
</evidence>
<dbReference type="GO" id="GO:0140097">
    <property type="term" value="F:catalytic activity, acting on DNA"/>
    <property type="evidence" value="ECO:0007669"/>
    <property type="project" value="UniProtKB-ARBA"/>
</dbReference>
<dbReference type="InParanoid" id="K0IHP1"/>
<evidence type="ECO:0000256" key="7">
    <source>
        <dbReference type="ARBA" id="ARBA00022806"/>
    </source>
</evidence>
<evidence type="ECO:0000256" key="2">
    <source>
        <dbReference type="ARBA" id="ARBA00009046"/>
    </source>
</evidence>
<dbReference type="SMART" id="SM00490">
    <property type="entry name" value="HELICc"/>
    <property type="match status" value="1"/>
</dbReference>
<keyword evidence="3" id="KW-0540">Nuclease</keyword>
<organism evidence="13 14">
    <name type="scientific">Nitrososphaera gargensis (strain Ga9.2)</name>
    <dbReference type="NCBI Taxonomy" id="1237085"/>
    <lineage>
        <taxon>Archaea</taxon>
        <taxon>Nitrososphaerota</taxon>
        <taxon>Nitrososphaeria</taxon>
        <taxon>Nitrososphaerales</taxon>
        <taxon>Nitrososphaeraceae</taxon>
        <taxon>Nitrososphaera</taxon>
    </lineage>
</organism>
<dbReference type="InterPro" id="IPR038257">
    <property type="entry name" value="CRISPR-assoc_Cas3_HD_sf"/>
</dbReference>
<keyword evidence="14" id="KW-1185">Reference proteome</keyword>
<dbReference type="InterPro" id="IPR027417">
    <property type="entry name" value="P-loop_NTPase"/>
</dbReference>
<dbReference type="Pfam" id="PF22590">
    <property type="entry name" value="Cas3-like_C_2"/>
    <property type="match status" value="1"/>
</dbReference>
<evidence type="ECO:0000256" key="6">
    <source>
        <dbReference type="ARBA" id="ARBA00022801"/>
    </source>
</evidence>
<proteinExistence type="inferred from homology"/>
<dbReference type="InterPro" id="IPR050079">
    <property type="entry name" value="DEAD_box_RNA_helicase"/>
</dbReference>
<dbReference type="PROSITE" id="PS51194">
    <property type="entry name" value="HELICASE_CTER"/>
    <property type="match status" value="1"/>
</dbReference>
<dbReference type="InterPro" id="IPR006474">
    <property type="entry name" value="Helicase_Cas3_CRISPR-ass_core"/>
</dbReference>
<dbReference type="Gene3D" id="3.40.50.300">
    <property type="entry name" value="P-loop containing nucleotide triphosphate hydrolases"/>
    <property type="match status" value="2"/>
</dbReference>
<dbReference type="GO" id="GO:0005829">
    <property type="term" value="C:cytosol"/>
    <property type="evidence" value="ECO:0007669"/>
    <property type="project" value="TreeGrafter"/>
</dbReference>